<dbReference type="EMBL" id="BK056595">
    <property type="protein sequence ID" value="DAF32272.1"/>
    <property type="molecule type" value="Genomic_DNA"/>
</dbReference>
<evidence type="ECO:0000313" key="1">
    <source>
        <dbReference type="EMBL" id="DAF32272.1"/>
    </source>
</evidence>
<reference evidence="1" key="1">
    <citation type="journal article" date="2021" name="Proc. Natl. Acad. Sci. U.S.A.">
        <title>A Catalog of Tens of Thousands of Viruses from Human Metagenomes Reveals Hidden Associations with Chronic Diseases.</title>
        <authorList>
            <person name="Tisza M.J."/>
            <person name="Buck C.B."/>
        </authorList>
    </citation>
    <scope>NUCLEOTIDE SEQUENCE</scope>
    <source>
        <strain evidence="1">CtphE103</strain>
    </source>
</reference>
<accession>A0A8S5RVG5</accession>
<sequence length="46" mass="5144">MCIMSEPREEASFHGGDHSLYSFNVSTRKLGFRRPALPLGAFFVAI</sequence>
<name>A0A8S5RVG5_9CAUD</name>
<organism evidence="1">
    <name type="scientific">Ackermannviridae sp</name>
    <dbReference type="NCBI Taxonomy" id="2831612"/>
    <lineage>
        <taxon>Viruses</taxon>
        <taxon>Duplodnaviria</taxon>
        <taxon>Heunggongvirae</taxon>
        <taxon>Uroviricota</taxon>
        <taxon>Caudoviricetes</taxon>
        <taxon>Pantevenvirales</taxon>
        <taxon>Ackermannviridae</taxon>
    </lineage>
</organism>
<proteinExistence type="predicted"/>
<protein>
    <submittedName>
        <fullName evidence="1">Uncharacterized protein</fullName>
    </submittedName>
</protein>